<dbReference type="GO" id="GO:0005829">
    <property type="term" value="C:cytosol"/>
    <property type="evidence" value="ECO:0007669"/>
    <property type="project" value="TreeGrafter"/>
</dbReference>
<keyword evidence="3" id="KW-0175">Coiled coil</keyword>
<dbReference type="PIRSF" id="PIRSF002094">
    <property type="entry name" value="OMP26_Skp"/>
    <property type="match status" value="1"/>
</dbReference>
<proteinExistence type="inferred from homology"/>
<feature type="coiled-coil region" evidence="3">
    <location>
        <begin position="56"/>
        <end position="112"/>
    </location>
</feature>
<organism evidence="5 6">
    <name type="scientific">Zophobihabitans entericus</name>
    <dbReference type="NCBI Taxonomy" id="1635327"/>
    <lineage>
        <taxon>Bacteria</taxon>
        <taxon>Pseudomonadati</taxon>
        <taxon>Pseudomonadota</taxon>
        <taxon>Gammaproteobacteria</taxon>
        <taxon>Orbales</taxon>
        <taxon>Orbaceae</taxon>
        <taxon>Zophobihabitans</taxon>
    </lineage>
</organism>
<gene>
    <name evidence="5" type="ORF">IPMB12_02355</name>
</gene>
<dbReference type="Proteomes" id="UP000501168">
    <property type="component" value="Chromosome"/>
</dbReference>
<dbReference type="PANTHER" id="PTHR35089:SF1">
    <property type="entry name" value="CHAPERONE PROTEIN SKP"/>
    <property type="match status" value="1"/>
</dbReference>
<dbReference type="SMART" id="SM00935">
    <property type="entry name" value="OmpH"/>
    <property type="match status" value="1"/>
</dbReference>
<feature type="chain" id="PRO_5026138913" evidence="4">
    <location>
        <begin position="23"/>
        <end position="161"/>
    </location>
</feature>
<evidence type="ECO:0000256" key="3">
    <source>
        <dbReference type="SAM" id="Coils"/>
    </source>
</evidence>
<evidence type="ECO:0000313" key="6">
    <source>
        <dbReference type="Proteomes" id="UP000501168"/>
    </source>
</evidence>
<dbReference type="InterPro" id="IPR024930">
    <property type="entry name" value="Skp_dom_sf"/>
</dbReference>
<accession>A0A6G9I9W4</accession>
<dbReference type="AlphaFoldDB" id="A0A6G9I9W4"/>
<evidence type="ECO:0000256" key="1">
    <source>
        <dbReference type="ARBA" id="ARBA00022729"/>
    </source>
</evidence>
<dbReference type="InterPro" id="IPR005632">
    <property type="entry name" value="Chaperone_Skp"/>
</dbReference>
<feature type="signal peptide" evidence="4">
    <location>
        <begin position="1"/>
        <end position="22"/>
    </location>
</feature>
<dbReference type="PANTHER" id="PTHR35089">
    <property type="entry name" value="CHAPERONE PROTEIN SKP"/>
    <property type="match status" value="1"/>
</dbReference>
<dbReference type="FunCoup" id="A0A6G9I9W4">
    <property type="interactions" value="205"/>
</dbReference>
<protein>
    <submittedName>
        <fullName evidence="5">Molecular chaperone</fullName>
    </submittedName>
</protein>
<evidence type="ECO:0000313" key="5">
    <source>
        <dbReference type="EMBL" id="QIQ20627.1"/>
    </source>
</evidence>
<evidence type="ECO:0000256" key="2">
    <source>
        <dbReference type="PIRNR" id="PIRNR002094"/>
    </source>
</evidence>
<dbReference type="EMBL" id="CP050253">
    <property type="protein sequence ID" value="QIQ20627.1"/>
    <property type="molecule type" value="Genomic_DNA"/>
</dbReference>
<dbReference type="InParanoid" id="A0A6G9I9W4"/>
<reference evidence="5 6" key="1">
    <citation type="submission" date="2020-03" db="EMBL/GenBank/DDBJ databases">
        <title>Complete genome sequence of Orbus sp. IPMB12 (BCRC 80908).</title>
        <authorList>
            <person name="Lo W.-S."/>
            <person name="Chang T.-H."/>
            <person name="Kuo C.-H."/>
        </authorList>
    </citation>
    <scope>NUCLEOTIDE SEQUENCE [LARGE SCALE GENOMIC DNA]</scope>
    <source>
        <strain evidence="5 6">IPMB12</strain>
    </source>
</reference>
<evidence type="ECO:0000256" key="4">
    <source>
        <dbReference type="SAM" id="SignalP"/>
    </source>
</evidence>
<dbReference type="SUPFAM" id="SSF111384">
    <property type="entry name" value="OmpH-like"/>
    <property type="match status" value="1"/>
</dbReference>
<dbReference type="Pfam" id="PF03938">
    <property type="entry name" value="OmpH"/>
    <property type="match status" value="1"/>
</dbReference>
<dbReference type="KEGG" id="orb:IPMB12_02355"/>
<keyword evidence="1 4" id="KW-0732">Signal</keyword>
<sequence length="161" mass="17736">MKKFIYAAGLSVALLFSGVAMAETKIAIVDVIAVLQQMPQRETVAKALEAEFAPKAKILEAEELKANDAAQRLKKDALTLSASEKAKLTAVITAFEDKAKEYTQEYRRRESEEANKLLVKIEAAVTAVAKEGQYNLVLKAEAAFYAEKSVDITEQVLQRVK</sequence>
<dbReference type="GO" id="GO:0050821">
    <property type="term" value="P:protein stabilization"/>
    <property type="evidence" value="ECO:0007669"/>
    <property type="project" value="TreeGrafter"/>
</dbReference>
<dbReference type="RefSeq" id="WP_166914580.1">
    <property type="nucleotide sequence ID" value="NZ_CP050253.1"/>
</dbReference>
<comment type="similarity">
    <text evidence="2">Belongs to the skp family.</text>
</comment>
<dbReference type="Gene3D" id="3.30.910.20">
    <property type="entry name" value="Skp domain"/>
    <property type="match status" value="1"/>
</dbReference>
<name>A0A6G9I9W4_9GAMM</name>
<dbReference type="GO" id="GO:0051082">
    <property type="term" value="F:unfolded protein binding"/>
    <property type="evidence" value="ECO:0007669"/>
    <property type="project" value="InterPro"/>
</dbReference>
<keyword evidence="6" id="KW-1185">Reference proteome</keyword>